<dbReference type="EMBL" id="PDEP01000005">
    <property type="protein sequence ID" value="PEN07677.1"/>
    <property type="molecule type" value="Genomic_DNA"/>
</dbReference>
<keyword evidence="4" id="KW-1185">Reference proteome</keyword>
<evidence type="ECO:0000313" key="4">
    <source>
        <dbReference type="Proteomes" id="UP000221024"/>
    </source>
</evidence>
<dbReference type="GO" id="GO:0005524">
    <property type="term" value="F:ATP binding"/>
    <property type="evidence" value="ECO:0007669"/>
    <property type="project" value="UniProtKB-KW"/>
</dbReference>
<dbReference type="AlphaFoldDB" id="A0A2H3NY70"/>
<dbReference type="InterPro" id="IPR027417">
    <property type="entry name" value="P-loop_NTPase"/>
</dbReference>
<keyword evidence="2" id="KW-0067">ATP-binding</keyword>
<sequence length="344" mass="38085">MDLSLPPRFESATFVSYVPTTTSQAEACRAVQAFVDTAPWDDSWMRTIWNRHAGTVRQRGLYLVGPVGTGKTHLMAAAYQALHPATPCGFVHSRTLFQQTASPQAVARSIADQCTLLCLDEVEIDDPANEARLVHTLQALDDVGVYLLASSNVRPEAFAKTNVGPTRFEHFLRNAFGQRYALQPVEGPDYRRDRAVQHNQTGTIWVGPPDATRERLDAACQTHDTALRLSFDALRERSRTTAHDALVDELVAPDCLAVEDVALDSTDDALRLLRIVDALYTHDAAPVLYMTARTPPDDWFAPEQFAGLAQAIAKKFTRTVSRLHALCTVEHVARASPKQPTKQR</sequence>
<dbReference type="PANTHER" id="PTHR12169">
    <property type="entry name" value="ATPASE N2B"/>
    <property type="match status" value="1"/>
</dbReference>
<dbReference type="GO" id="GO:0005737">
    <property type="term" value="C:cytoplasm"/>
    <property type="evidence" value="ECO:0007669"/>
    <property type="project" value="TreeGrafter"/>
</dbReference>
<dbReference type="PANTHER" id="PTHR12169:SF6">
    <property type="entry name" value="AFG1-LIKE ATPASE"/>
    <property type="match status" value="1"/>
</dbReference>
<keyword evidence="1" id="KW-0547">Nucleotide-binding</keyword>
<dbReference type="Proteomes" id="UP000221024">
    <property type="component" value="Unassembled WGS sequence"/>
</dbReference>
<dbReference type="GO" id="GO:0016887">
    <property type="term" value="F:ATP hydrolysis activity"/>
    <property type="evidence" value="ECO:0007669"/>
    <property type="project" value="InterPro"/>
</dbReference>
<proteinExistence type="predicted"/>
<dbReference type="GO" id="GO:0051301">
    <property type="term" value="P:cell division"/>
    <property type="evidence" value="ECO:0007669"/>
    <property type="project" value="UniProtKB-KW"/>
</dbReference>
<evidence type="ECO:0000256" key="2">
    <source>
        <dbReference type="ARBA" id="ARBA00022840"/>
    </source>
</evidence>
<dbReference type="Gene3D" id="3.40.50.300">
    <property type="entry name" value="P-loop containing nucleotide triphosphate hydrolases"/>
    <property type="match status" value="1"/>
</dbReference>
<protein>
    <submittedName>
        <fullName evidence="3">Cell division protein ZapE</fullName>
    </submittedName>
</protein>
<dbReference type="OrthoDB" id="9776217at2"/>
<dbReference type="RefSeq" id="WP_098061865.1">
    <property type="nucleotide sequence ID" value="NZ_PDEP01000005.1"/>
</dbReference>
<comment type="caution">
    <text evidence="3">The sequence shown here is derived from an EMBL/GenBank/DDBJ whole genome shotgun (WGS) entry which is preliminary data.</text>
</comment>
<accession>A0A2H3NY70</accession>
<reference evidence="3 4" key="1">
    <citation type="submission" date="2017-10" db="EMBL/GenBank/DDBJ databases">
        <title>Draft genome of Longimonas halophila.</title>
        <authorList>
            <person name="Goh K.M."/>
            <person name="Shamsir M.S."/>
            <person name="Lim S.W."/>
        </authorList>
    </citation>
    <scope>NUCLEOTIDE SEQUENCE [LARGE SCALE GENOMIC DNA]</scope>
    <source>
        <strain evidence="3 4">KCTC 42399</strain>
    </source>
</reference>
<dbReference type="SUPFAM" id="SSF52540">
    <property type="entry name" value="P-loop containing nucleoside triphosphate hydrolases"/>
    <property type="match status" value="1"/>
</dbReference>
<keyword evidence="3" id="KW-0131">Cell cycle</keyword>
<keyword evidence="3" id="KW-0132">Cell division</keyword>
<name>A0A2H3NY70_9BACT</name>
<organism evidence="3 4">
    <name type="scientific">Longimonas halophila</name>
    <dbReference type="NCBI Taxonomy" id="1469170"/>
    <lineage>
        <taxon>Bacteria</taxon>
        <taxon>Pseudomonadati</taxon>
        <taxon>Rhodothermota</taxon>
        <taxon>Rhodothermia</taxon>
        <taxon>Rhodothermales</taxon>
        <taxon>Salisaetaceae</taxon>
        <taxon>Longimonas</taxon>
    </lineage>
</organism>
<evidence type="ECO:0000256" key="1">
    <source>
        <dbReference type="ARBA" id="ARBA00022741"/>
    </source>
</evidence>
<gene>
    <name evidence="3" type="ORF">CRI93_06755</name>
</gene>
<dbReference type="InterPro" id="IPR005654">
    <property type="entry name" value="ATPase_AFG1-like"/>
</dbReference>
<dbReference type="Pfam" id="PF03969">
    <property type="entry name" value="AFG1_ATPase"/>
    <property type="match status" value="1"/>
</dbReference>
<evidence type="ECO:0000313" key="3">
    <source>
        <dbReference type="EMBL" id="PEN07677.1"/>
    </source>
</evidence>